<feature type="domain" description="Metallo-beta-lactamase" evidence="2">
    <location>
        <begin position="137"/>
        <end position="349"/>
    </location>
</feature>
<dbReference type="InterPro" id="IPR036866">
    <property type="entry name" value="RibonucZ/Hydroxyglut_hydro"/>
</dbReference>
<dbReference type="InterPro" id="IPR001279">
    <property type="entry name" value="Metallo-B-lactamas"/>
</dbReference>
<dbReference type="EMBL" id="BSOW01000006">
    <property type="protein sequence ID" value="GLR85326.1"/>
    <property type="molecule type" value="Genomic_DNA"/>
</dbReference>
<accession>A0ABQ6AYN9</accession>
<comment type="caution">
    <text evidence="3">The sequence shown here is derived from an EMBL/GenBank/DDBJ whole genome shotgun (WGS) entry which is preliminary data.</text>
</comment>
<dbReference type="RefSeq" id="WP_284264443.1">
    <property type="nucleotide sequence ID" value="NZ_BSOW01000006.1"/>
</dbReference>
<sequence>MKVSAAIVAPLVTSTFLALASGALAQGSDSTGSAPRPFRGPWKPDLPLSKAYDDAAKAMAMVDDNPLIRWEYRVWCVTGYRHPDEAGTGQAVDRLPDPTKDLMSPNGFFYNTLGMKRVMPPGGVRFMDNAWYFGTDYVGAVVVKTPDGLLMFDALTTPEDMQTQVLDQMPAAGLNPADFKYIFLGHQHQDHIGGANLIRQRFAPDVKFVMAEPDAKAVAAMRTAVIDGTAKRRGPAPTTPEQAEAEKAARLLALPDKIDIQVPAAPAVKVGAMRLRVGPSTEVVTILDPGHTVGQMSAIVPVTKDGKPHKLFVFSGNDEPSEAAQYAISIDFARGVAEAEGADVWINTHAYQSALFYHLRELRKNPDAPNPLLMGTSGVSRYLGIFAACQRAVKLRLEDGTWQAW</sequence>
<name>A0ABQ6AYN9_9BRAD</name>
<gene>
    <name evidence="3" type="ORF">GCM10007857_20370</name>
</gene>
<dbReference type="Gene3D" id="3.60.15.10">
    <property type="entry name" value="Ribonuclease Z/Hydroxyacylglutathione hydrolase-like"/>
    <property type="match status" value="1"/>
</dbReference>
<evidence type="ECO:0000313" key="4">
    <source>
        <dbReference type="Proteomes" id="UP001156905"/>
    </source>
</evidence>
<protein>
    <recommendedName>
        <fullName evidence="2">Metallo-beta-lactamase domain-containing protein</fullName>
    </recommendedName>
</protein>
<organism evidence="3 4">
    <name type="scientific">Bradyrhizobium iriomotense</name>
    <dbReference type="NCBI Taxonomy" id="441950"/>
    <lineage>
        <taxon>Bacteria</taxon>
        <taxon>Pseudomonadati</taxon>
        <taxon>Pseudomonadota</taxon>
        <taxon>Alphaproteobacteria</taxon>
        <taxon>Hyphomicrobiales</taxon>
        <taxon>Nitrobacteraceae</taxon>
        <taxon>Bradyrhizobium</taxon>
    </lineage>
</organism>
<feature type="signal peptide" evidence="1">
    <location>
        <begin position="1"/>
        <end position="25"/>
    </location>
</feature>
<dbReference type="SUPFAM" id="SSF56281">
    <property type="entry name" value="Metallo-hydrolase/oxidoreductase"/>
    <property type="match status" value="1"/>
</dbReference>
<evidence type="ECO:0000313" key="3">
    <source>
        <dbReference type="EMBL" id="GLR85326.1"/>
    </source>
</evidence>
<dbReference type="Proteomes" id="UP001156905">
    <property type="component" value="Unassembled WGS sequence"/>
</dbReference>
<keyword evidence="1" id="KW-0732">Signal</keyword>
<evidence type="ECO:0000259" key="2">
    <source>
        <dbReference type="SMART" id="SM00849"/>
    </source>
</evidence>
<reference evidence="4" key="1">
    <citation type="journal article" date="2019" name="Int. J. Syst. Evol. Microbiol.">
        <title>The Global Catalogue of Microorganisms (GCM) 10K type strain sequencing project: providing services to taxonomists for standard genome sequencing and annotation.</title>
        <authorList>
            <consortium name="The Broad Institute Genomics Platform"/>
            <consortium name="The Broad Institute Genome Sequencing Center for Infectious Disease"/>
            <person name="Wu L."/>
            <person name="Ma J."/>
        </authorList>
    </citation>
    <scope>NUCLEOTIDE SEQUENCE [LARGE SCALE GENOMIC DNA]</scope>
    <source>
        <strain evidence="4">NBRC 102520</strain>
    </source>
</reference>
<dbReference type="SMART" id="SM00849">
    <property type="entry name" value="Lactamase_B"/>
    <property type="match status" value="1"/>
</dbReference>
<proteinExistence type="predicted"/>
<feature type="chain" id="PRO_5045122722" description="Metallo-beta-lactamase domain-containing protein" evidence="1">
    <location>
        <begin position="26"/>
        <end position="405"/>
    </location>
</feature>
<evidence type="ECO:0000256" key="1">
    <source>
        <dbReference type="SAM" id="SignalP"/>
    </source>
</evidence>
<dbReference type="Pfam" id="PF00753">
    <property type="entry name" value="Lactamase_B"/>
    <property type="match status" value="1"/>
</dbReference>
<keyword evidence="4" id="KW-1185">Reference proteome</keyword>